<sequence>MQDVDSGFLEVLDTYMDMVEKQEEIIYRLSKIVQRQAYEIAHMKNICGFTDEKTPEEIEETQLAQEALAKYEELKNMD</sequence>
<name>A0A8S5QTA3_9CAUD</name>
<proteinExistence type="predicted"/>
<protein>
    <submittedName>
        <fullName evidence="1">Uncharacterized protein</fullName>
    </submittedName>
</protein>
<reference evidence="1" key="1">
    <citation type="journal article" date="2021" name="Proc. Natl. Acad. Sci. U.S.A.">
        <title>A Catalog of Tens of Thousands of Viruses from Human Metagenomes Reveals Hidden Associations with Chronic Diseases.</title>
        <authorList>
            <person name="Tisza M.J."/>
            <person name="Buck C.B."/>
        </authorList>
    </citation>
    <scope>NUCLEOTIDE SEQUENCE</scope>
    <source>
        <strain evidence="1">Ct7zc7</strain>
    </source>
</reference>
<dbReference type="EMBL" id="BK015722">
    <property type="protein sequence ID" value="DAE21957.1"/>
    <property type="molecule type" value="Genomic_DNA"/>
</dbReference>
<evidence type="ECO:0000313" key="1">
    <source>
        <dbReference type="EMBL" id="DAE21957.1"/>
    </source>
</evidence>
<organism evidence="1">
    <name type="scientific">Myoviridae sp. ct7zc7</name>
    <dbReference type="NCBI Taxonomy" id="2826620"/>
    <lineage>
        <taxon>Viruses</taxon>
        <taxon>Duplodnaviria</taxon>
        <taxon>Heunggongvirae</taxon>
        <taxon>Uroviricota</taxon>
        <taxon>Caudoviricetes</taxon>
    </lineage>
</organism>
<accession>A0A8S5QTA3</accession>